<sequence length="266" mass="28410">MGELQSAIAALRADAEEVDRLVADLDPEQWNLPTPAQGWTIAHQIGHLAFVFTIAGLAAGDPDGFRALSARIGTRPGDFDRAVNAALDGYLHLEPAALLARWRAERDAGTAALAAVAEDSVVPWLVNPLPPVVLASAGMMELFAHGQDVADALGVRRTHTDRIAPLVHFAVRTRDFGYPAHGLAPPEEEFRFEVTATSGATWEFGPADAEQRVTAGAVDLCLLVTRRRHPADVDVKAVGELAEQWLDIAQAYRGPAGTGRAPLGRP</sequence>
<dbReference type="NCBIfam" id="TIGR03083">
    <property type="entry name" value="maleylpyruvate isomerase family mycothiol-dependent enzyme"/>
    <property type="match status" value="1"/>
</dbReference>
<dbReference type="EMBL" id="CADCUS010000283">
    <property type="protein sequence ID" value="CAA9409678.1"/>
    <property type="molecule type" value="Genomic_DNA"/>
</dbReference>
<name>A0A6J4P930_9PSEU</name>
<dbReference type="InterPro" id="IPR017517">
    <property type="entry name" value="Maleyloyr_isom"/>
</dbReference>
<dbReference type="InterPro" id="IPR017518">
    <property type="entry name" value="CHP03084"/>
</dbReference>
<dbReference type="InterPro" id="IPR024344">
    <property type="entry name" value="MDMPI_metal-binding"/>
</dbReference>
<dbReference type="GO" id="GO:0046872">
    <property type="term" value="F:metal ion binding"/>
    <property type="evidence" value="ECO:0007669"/>
    <property type="project" value="InterPro"/>
</dbReference>
<proteinExistence type="predicted"/>
<dbReference type="InterPro" id="IPR034660">
    <property type="entry name" value="DinB/YfiT-like"/>
</dbReference>
<evidence type="ECO:0000259" key="1">
    <source>
        <dbReference type="Pfam" id="PF11716"/>
    </source>
</evidence>
<feature type="domain" description="Mycothiol-dependent maleylpyruvate isomerase metal-binding" evidence="1">
    <location>
        <begin position="11"/>
        <end position="150"/>
    </location>
</feature>
<dbReference type="Gene3D" id="1.20.120.450">
    <property type="entry name" value="dinb family like domain"/>
    <property type="match status" value="1"/>
</dbReference>
<dbReference type="Pfam" id="PF11716">
    <property type="entry name" value="MDMPI_N"/>
    <property type="match status" value="1"/>
</dbReference>
<reference evidence="2" key="1">
    <citation type="submission" date="2020-02" db="EMBL/GenBank/DDBJ databases">
        <authorList>
            <person name="Meier V. D."/>
        </authorList>
    </citation>
    <scope>NUCLEOTIDE SEQUENCE</scope>
    <source>
        <strain evidence="2">AVDCRST_MAG66</strain>
    </source>
</reference>
<gene>
    <name evidence="2" type="ORF">AVDCRST_MAG66-1962</name>
</gene>
<dbReference type="NCBIfam" id="TIGR03084">
    <property type="entry name" value="TIGR03084 family metal-binding protein"/>
    <property type="match status" value="1"/>
</dbReference>
<accession>A0A6J4P930</accession>
<organism evidence="2">
    <name type="scientific">uncultured Pseudonocardia sp</name>
    <dbReference type="NCBI Taxonomy" id="211455"/>
    <lineage>
        <taxon>Bacteria</taxon>
        <taxon>Bacillati</taxon>
        <taxon>Actinomycetota</taxon>
        <taxon>Actinomycetes</taxon>
        <taxon>Pseudonocardiales</taxon>
        <taxon>Pseudonocardiaceae</taxon>
        <taxon>Pseudonocardia</taxon>
        <taxon>environmental samples</taxon>
    </lineage>
</organism>
<dbReference type="AlphaFoldDB" id="A0A6J4P930"/>
<evidence type="ECO:0000313" key="2">
    <source>
        <dbReference type="EMBL" id="CAA9409678.1"/>
    </source>
</evidence>
<dbReference type="SUPFAM" id="SSF109854">
    <property type="entry name" value="DinB/YfiT-like putative metalloenzymes"/>
    <property type="match status" value="1"/>
</dbReference>
<protein>
    <recommendedName>
        <fullName evidence="1">Mycothiol-dependent maleylpyruvate isomerase metal-binding domain-containing protein</fullName>
    </recommendedName>
</protein>